<keyword evidence="5" id="KW-0378">Hydrolase</keyword>
<evidence type="ECO:0000259" key="9">
    <source>
        <dbReference type="PROSITE" id="PS51704"/>
    </source>
</evidence>
<dbReference type="PROSITE" id="PS51704">
    <property type="entry name" value="GP_PDE"/>
    <property type="match status" value="1"/>
</dbReference>
<comment type="catalytic activity">
    <reaction evidence="6">
        <text>a sn-glycero-3-phosphodiester + H2O = an alcohol + sn-glycerol 3-phosphate + H(+)</text>
        <dbReference type="Rhea" id="RHEA:12969"/>
        <dbReference type="ChEBI" id="CHEBI:15377"/>
        <dbReference type="ChEBI" id="CHEBI:15378"/>
        <dbReference type="ChEBI" id="CHEBI:30879"/>
        <dbReference type="ChEBI" id="CHEBI:57597"/>
        <dbReference type="ChEBI" id="CHEBI:83408"/>
        <dbReference type="EC" id="3.1.4.46"/>
    </reaction>
</comment>
<gene>
    <name evidence="10" type="ORF">P43SY_005194</name>
</gene>
<dbReference type="InterPro" id="IPR017946">
    <property type="entry name" value="PLC-like_Pdiesterase_TIM-brl"/>
</dbReference>
<evidence type="ECO:0000256" key="2">
    <source>
        <dbReference type="ARBA" id="ARBA00012247"/>
    </source>
</evidence>
<evidence type="ECO:0000256" key="7">
    <source>
        <dbReference type="SAM" id="MobiDB-lite"/>
    </source>
</evidence>
<feature type="compositionally biased region" description="Low complexity" evidence="7">
    <location>
        <begin position="28"/>
        <end position="56"/>
    </location>
</feature>
<accession>A0AAD5LMX6</accession>
<protein>
    <recommendedName>
        <fullName evidence="2">glycerophosphodiester phosphodiesterase</fullName>
        <ecNumber evidence="2">3.1.4.46</ecNumber>
    </recommendedName>
</protein>
<dbReference type="SUPFAM" id="SSF51695">
    <property type="entry name" value="PLC-like phosphodiesterases"/>
    <property type="match status" value="1"/>
</dbReference>
<dbReference type="GO" id="GO:0006071">
    <property type="term" value="P:glycerol metabolic process"/>
    <property type="evidence" value="ECO:0007669"/>
    <property type="project" value="UniProtKB-KW"/>
</dbReference>
<dbReference type="EC" id="3.1.4.46" evidence="2"/>
<comment type="similarity">
    <text evidence="1">Belongs to the glycerophosphoryl diester phosphodiesterase family.</text>
</comment>
<proteinExistence type="inferred from homology"/>
<dbReference type="Gene3D" id="3.20.20.190">
    <property type="entry name" value="Phosphatidylinositol (PI) phosphodiesterase"/>
    <property type="match status" value="1"/>
</dbReference>
<feature type="signal peptide" evidence="8">
    <location>
        <begin position="1"/>
        <end position="17"/>
    </location>
</feature>
<dbReference type="Proteomes" id="UP001209570">
    <property type="component" value="Unassembled WGS sequence"/>
</dbReference>
<feature type="chain" id="PRO_5042209154" description="glycerophosphodiester phosphodiesterase" evidence="8">
    <location>
        <begin position="18"/>
        <end position="417"/>
    </location>
</feature>
<dbReference type="PANTHER" id="PTHR43620">
    <property type="entry name" value="GLYCEROPHOSPHORYL DIESTER PHOSPHODIESTERASE"/>
    <property type="match status" value="1"/>
</dbReference>
<dbReference type="InterPro" id="IPR018247">
    <property type="entry name" value="EF_Hand_1_Ca_BS"/>
</dbReference>
<reference evidence="10" key="1">
    <citation type="submission" date="2021-12" db="EMBL/GenBank/DDBJ databases">
        <title>Prjna785345.</title>
        <authorList>
            <person name="Rujirawat T."/>
            <person name="Krajaejun T."/>
        </authorList>
    </citation>
    <scope>NUCLEOTIDE SEQUENCE</scope>
    <source>
        <strain evidence="10">Pi057C3</strain>
    </source>
</reference>
<evidence type="ECO:0000313" key="11">
    <source>
        <dbReference type="Proteomes" id="UP001209570"/>
    </source>
</evidence>
<feature type="region of interest" description="Disordered" evidence="7">
    <location>
        <begin position="19"/>
        <end position="59"/>
    </location>
</feature>
<dbReference type="CDD" id="cd08602">
    <property type="entry name" value="GDPD_ScGlpQ1_like"/>
    <property type="match status" value="1"/>
</dbReference>
<keyword evidence="3 8" id="KW-0732">Signal</keyword>
<comment type="caution">
    <text evidence="10">The sequence shown here is derived from an EMBL/GenBank/DDBJ whole genome shotgun (WGS) entry which is preliminary data.</text>
</comment>
<sequence length="417" mass="45723">MVKLLYAAALLMAVASAGSPKQLCPDDSATPVPAPTSKSPVPAPTTVSPAPTTKPVPGKRRTLIVGHRGASGYRPDHTIESYTLAIEMGADYIEPDLVITKDGVLIARHEPNIIGTTDVSSRPEFADRKKTIKVDGVEEAGFFVSDFTLAEIKTLRAIQPMADRDQSFNGKFLIPTFEEVIELAQRKAKEIGRPIGIYPETKHPTYHQQLGLPLEDKLLATLTKYGWNDAQAPVIIQSFEPTNLRELRKKTKVQLAQLVDGGDWDPKTGTMFADTRPYDWVVAGRNGTNLDLLTPAGLKEVASYANIVAPWKRYLVNAVAGKIGEDGKAADVNGDGKVTDADYKMVPNQKLFDDAHAAGLKVHTWTFRDESYRLGLDYKGDPAEEYIQFFKLGLDGLFSDHAKSAVEARNKYEQSLA</sequence>
<dbReference type="EMBL" id="JAKCXM010000026">
    <property type="protein sequence ID" value="KAJ0406961.1"/>
    <property type="molecule type" value="Genomic_DNA"/>
</dbReference>
<keyword evidence="4" id="KW-0319">Glycerol metabolism</keyword>
<evidence type="ECO:0000256" key="6">
    <source>
        <dbReference type="ARBA" id="ARBA00047512"/>
    </source>
</evidence>
<evidence type="ECO:0000256" key="1">
    <source>
        <dbReference type="ARBA" id="ARBA00007277"/>
    </source>
</evidence>
<dbReference type="InterPro" id="IPR030395">
    <property type="entry name" value="GP_PDE_dom"/>
</dbReference>
<dbReference type="PROSITE" id="PS00018">
    <property type="entry name" value="EF_HAND_1"/>
    <property type="match status" value="1"/>
</dbReference>
<dbReference type="GO" id="GO:0006629">
    <property type="term" value="P:lipid metabolic process"/>
    <property type="evidence" value="ECO:0007669"/>
    <property type="project" value="InterPro"/>
</dbReference>
<evidence type="ECO:0000256" key="8">
    <source>
        <dbReference type="SAM" id="SignalP"/>
    </source>
</evidence>
<dbReference type="AlphaFoldDB" id="A0AAD5LMX6"/>
<dbReference type="GO" id="GO:0008889">
    <property type="term" value="F:glycerophosphodiester phosphodiesterase activity"/>
    <property type="evidence" value="ECO:0007669"/>
    <property type="project" value="UniProtKB-EC"/>
</dbReference>
<organism evidence="10 11">
    <name type="scientific">Pythium insidiosum</name>
    <name type="common">Pythiosis disease agent</name>
    <dbReference type="NCBI Taxonomy" id="114742"/>
    <lineage>
        <taxon>Eukaryota</taxon>
        <taxon>Sar</taxon>
        <taxon>Stramenopiles</taxon>
        <taxon>Oomycota</taxon>
        <taxon>Peronosporomycetes</taxon>
        <taxon>Pythiales</taxon>
        <taxon>Pythiaceae</taxon>
        <taxon>Pythium</taxon>
    </lineage>
</organism>
<dbReference type="PANTHER" id="PTHR43620:SF7">
    <property type="entry name" value="GLYCEROPHOSPHODIESTER PHOSPHODIESTERASE GDPD5-RELATED"/>
    <property type="match status" value="1"/>
</dbReference>
<dbReference type="GO" id="GO:0000272">
    <property type="term" value="P:polysaccharide catabolic process"/>
    <property type="evidence" value="ECO:0007669"/>
    <property type="project" value="InterPro"/>
</dbReference>
<evidence type="ECO:0000256" key="5">
    <source>
        <dbReference type="ARBA" id="ARBA00022801"/>
    </source>
</evidence>
<dbReference type="GO" id="GO:0004553">
    <property type="term" value="F:hydrolase activity, hydrolyzing O-glycosyl compounds"/>
    <property type="evidence" value="ECO:0007669"/>
    <property type="project" value="InterPro"/>
</dbReference>
<evidence type="ECO:0000256" key="3">
    <source>
        <dbReference type="ARBA" id="ARBA00022729"/>
    </source>
</evidence>
<evidence type="ECO:0000313" key="10">
    <source>
        <dbReference type="EMBL" id="KAJ0406961.1"/>
    </source>
</evidence>
<dbReference type="Pfam" id="PF03009">
    <property type="entry name" value="GDPD"/>
    <property type="match status" value="1"/>
</dbReference>
<name>A0AAD5LMX6_PYTIN</name>
<feature type="domain" description="GP-PDE" evidence="9">
    <location>
        <begin position="62"/>
        <end position="409"/>
    </location>
</feature>
<evidence type="ECO:0000256" key="4">
    <source>
        <dbReference type="ARBA" id="ARBA00022798"/>
    </source>
</evidence>
<keyword evidence="11" id="KW-1185">Reference proteome</keyword>